<proteinExistence type="predicted"/>
<dbReference type="NCBIfam" id="TIGR01167">
    <property type="entry name" value="LPXTG_anchor"/>
    <property type="match status" value="1"/>
</dbReference>
<keyword evidence="13" id="KW-1185">Reference proteome</keyword>
<dbReference type="Pfam" id="PF01345">
    <property type="entry name" value="DUF11"/>
    <property type="match status" value="1"/>
</dbReference>
<evidence type="ECO:0000259" key="11">
    <source>
        <dbReference type="Pfam" id="PF17210"/>
    </source>
</evidence>
<organism evidence="12 13">
    <name type="scientific">Micromonospora parathelypteridis</name>
    <dbReference type="NCBI Taxonomy" id="1839617"/>
    <lineage>
        <taxon>Bacteria</taxon>
        <taxon>Bacillati</taxon>
        <taxon>Actinomycetota</taxon>
        <taxon>Actinomycetes</taxon>
        <taxon>Micromonosporales</taxon>
        <taxon>Micromonosporaceae</taxon>
        <taxon>Micromonospora</taxon>
    </lineage>
</organism>
<dbReference type="InterPro" id="IPR013783">
    <property type="entry name" value="Ig-like_fold"/>
</dbReference>
<evidence type="ECO:0000313" key="13">
    <source>
        <dbReference type="Proteomes" id="UP000586947"/>
    </source>
</evidence>
<evidence type="ECO:0000256" key="1">
    <source>
        <dbReference type="ARBA" id="ARBA00004613"/>
    </source>
</evidence>
<evidence type="ECO:0000256" key="6">
    <source>
        <dbReference type="SAM" id="MobiDB-lite"/>
    </source>
</evidence>
<dbReference type="InterPro" id="IPR019931">
    <property type="entry name" value="LPXTG_anchor"/>
</dbReference>
<feature type="region of interest" description="Disordered" evidence="6">
    <location>
        <begin position="251"/>
        <end position="299"/>
    </location>
</feature>
<dbReference type="AlphaFoldDB" id="A0A840W9B1"/>
<evidence type="ECO:0000259" key="10">
    <source>
        <dbReference type="Pfam" id="PF01345"/>
    </source>
</evidence>
<feature type="transmembrane region" description="Helical" evidence="7">
    <location>
        <begin position="308"/>
        <end position="328"/>
    </location>
</feature>
<dbReference type="Pfam" id="PF00746">
    <property type="entry name" value="Gram_pos_anchor"/>
    <property type="match status" value="1"/>
</dbReference>
<dbReference type="InterPro" id="IPR033764">
    <property type="entry name" value="Sdr_B"/>
</dbReference>
<dbReference type="EMBL" id="JACHDP010000001">
    <property type="protein sequence ID" value="MBB5480709.1"/>
    <property type="molecule type" value="Genomic_DNA"/>
</dbReference>
<evidence type="ECO:0000256" key="5">
    <source>
        <dbReference type="ARBA" id="ARBA00023088"/>
    </source>
</evidence>
<reference evidence="12 13" key="1">
    <citation type="submission" date="2020-08" db="EMBL/GenBank/DDBJ databases">
        <title>Sequencing the genomes of 1000 actinobacteria strains.</title>
        <authorList>
            <person name="Klenk H.-P."/>
        </authorList>
    </citation>
    <scope>NUCLEOTIDE SEQUENCE [LARGE SCALE GENOMIC DNA]</scope>
    <source>
        <strain evidence="12 13">DSM 103125</strain>
    </source>
</reference>
<dbReference type="Proteomes" id="UP000586947">
    <property type="component" value="Unassembled WGS sequence"/>
</dbReference>
<dbReference type="Pfam" id="PF17210">
    <property type="entry name" value="SdrD_B"/>
    <property type="match status" value="1"/>
</dbReference>
<dbReference type="InterPro" id="IPR001434">
    <property type="entry name" value="OmcB-like_DUF11"/>
</dbReference>
<dbReference type="GO" id="GO:0005975">
    <property type="term" value="P:carbohydrate metabolic process"/>
    <property type="evidence" value="ECO:0007669"/>
    <property type="project" value="UniProtKB-ARBA"/>
</dbReference>
<evidence type="ECO:0000256" key="4">
    <source>
        <dbReference type="ARBA" id="ARBA00022729"/>
    </source>
</evidence>
<protein>
    <submittedName>
        <fullName evidence="12">LPXTG-motif cell wall-anchored protein</fullName>
    </submittedName>
</protein>
<feature type="domain" description="SD-repeat containing protein B" evidence="11">
    <location>
        <begin position="146"/>
        <end position="233"/>
    </location>
</feature>
<dbReference type="Gene3D" id="2.60.40.10">
    <property type="entry name" value="Immunoglobulins"/>
    <property type="match status" value="2"/>
</dbReference>
<gene>
    <name evidence="12" type="ORF">HNR20_005214</name>
</gene>
<keyword evidence="5" id="KW-0572">Peptidoglycan-anchor</keyword>
<dbReference type="GO" id="GO:0005576">
    <property type="term" value="C:extracellular region"/>
    <property type="evidence" value="ECO:0007669"/>
    <property type="project" value="UniProtKB-SubCell"/>
</dbReference>
<feature type="chain" id="PRO_5033054585" evidence="8">
    <location>
        <begin position="25"/>
        <end position="337"/>
    </location>
</feature>
<feature type="domain" description="DUF11" evidence="10">
    <location>
        <begin position="30"/>
        <end position="135"/>
    </location>
</feature>
<feature type="domain" description="Gram-positive cocci surface proteins LPxTG" evidence="9">
    <location>
        <begin position="292"/>
        <end position="331"/>
    </location>
</feature>
<evidence type="ECO:0000256" key="7">
    <source>
        <dbReference type="SAM" id="Phobius"/>
    </source>
</evidence>
<keyword evidence="7" id="KW-0812">Transmembrane</keyword>
<dbReference type="RefSeq" id="WP_184185058.1">
    <property type="nucleotide sequence ID" value="NZ_BMNF01000004.1"/>
</dbReference>
<sequence length="337" mass="33506">MRKLAAAALVGVLVAVLPATAALAADPKPDIAVTSVADKANYAEGETFTITVTVKNKGSVGAKHVHYTGGDSEGVDGVAYGELSTGFDLAAGATKTVQITGKTNHVASQSGYGFVAFALGADNGEANDADNITSVRLPVAGVFDDLGGYVFQGQSSGAEWTPRTPGVPGVKVVATSADGKTKYAEAITDAKGLFRFARLPAGDVLLTFTAPAGWKILAGENGEDDHTLAQVRADDSDEPSVFVPAKKVAASSPSVSPSASPSVSPSASASPSGSASPSPSASASASASPSASSSAGPGLPVTGDNNTMLFVGAAAVAVAVGIALVLVARRRRVHLQA</sequence>
<comment type="subcellular location">
    <subcellularLocation>
        <location evidence="1">Secreted</location>
    </subcellularLocation>
</comment>
<accession>A0A840W9B1</accession>
<feature type="signal peptide" evidence="8">
    <location>
        <begin position="1"/>
        <end position="24"/>
    </location>
</feature>
<keyword evidence="7" id="KW-0472">Membrane</keyword>
<evidence type="ECO:0000256" key="3">
    <source>
        <dbReference type="ARBA" id="ARBA00022525"/>
    </source>
</evidence>
<evidence type="ECO:0000256" key="2">
    <source>
        <dbReference type="ARBA" id="ARBA00022512"/>
    </source>
</evidence>
<dbReference type="SUPFAM" id="SSF49478">
    <property type="entry name" value="Cna protein B-type domain"/>
    <property type="match status" value="1"/>
</dbReference>
<feature type="compositionally biased region" description="Low complexity" evidence="6">
    <location>
        <begin position="251"/>
        <end position="298"/>
    </location>
</feature>
<keyword evidence="2" id="KW-0134">Cell wall</keyword>
<keyword evidence="7" id="KW-1133">Transmembrane helix</keyword>
<evidence type="ECO:0000256" key="8">
    <source>
        <dbReference type="SAM" id="SignalP"/>
    </source>
</evidence>
<evidence type="ECO:0000313" key="12">
    <source>
        <dbReference type="EMBL" id="MBB5480709.1"/>
    </source>
</evidence>
<keyword evidence="3" id="KW-0964">Secreted</keyword>
<comment type="caution">
    <text evidence="12">The sequence shown here is derived from an EMBL/GenBank/DDBJ whole genome shotgun (WGS) entry which is preliminary data.</text>
</comment>
<name>A0A840W9B1_9ACTN</name>
<evidence type="ECO:0000259" key="9">
    <source>
        <dbReference type="Pfam" id="PF00746"/>
    </source>
</evidence>
<keyword evidence="4 8" id="KW-0732">Signal</keyword>